<dbReference type="EMBL" id="VSSQ01122149">
    <property type="protein sequence ID" value="MPN54177.1"/>
    <property type="molecule type" value="Genomic_DNA"/>
</dbReference>
<organism evidence="1">
    <name type="scientific">bioreactor metagenome</name>
    <dbReference type="NCBI Taxonomy" id="1076179"/>
    <lineage>
        <taxon>unclassified sequences</taxon>
        <taxon>metagenomes</taxon>
        <taxon>ecological metagenomes</taxon>
    </lineage>
</organism>
<protein>
    <submittedName>
        <fullName evidence="1">Uncharacterized protein</fullName>
    </submittedName>
</protein>
<comment type="caution">
    <text evidence="1">The sequence shown here is derived from an EMBL/GenBank/DDBJ whole genome shotgun (WGS) entry which is preliminary data.</text>
</comment>
<accession>A0A645ISH1</accession>
<sequence>MTNVSALEEAAAPADSGFDAAAYAGTVFSMAPAEQRWVRLSFEKQIIGAVLDRFGTDVPMEQLDENTYAIMAPVRVSPPFFGWVFQFCGRMRILAPEDVCERMLLMLEAARLAELKR</sequence>
<evidence type="ECO:0000313" key="1">
    <source>
        <dbReference type="EMBL" id="MPN54177.1"/>
    </source>
</evidence>
<dbReference type="AlphaFoldDB" id="A0A645ISH1"/>
<proteinExistence type="predicted"/>
<name>A0A645ISH1_9ZZZZ</name>
<reference evidence="1" key="1">
    <citation type="submission" date="2019-08" db="EMBL/GenBank/DDBJ databases">
        <authorList>
            <person name="Kucharzyk K."/>
            <person name="Murdoch R.W."/>
            <person name="Higgins S."/>
            <person name="Loffler F."/>
        </authorList>
    </citation>
    <scope>NUCLEOTIDE SEQUENCE</scope>
</reference>
<gene>
    <name evidence="1" type="ORF">SDC9_201846</name>
</gene>